<name>A0A1I1KNQ9_9GAMM</name>
<dbReference type="InterPro" id="IPR006860">
    <property type="entry name" value="FecR"/>
</dbReference>
<dbReference type="OrthoDB" id="7028389at2"/>
<keyword evidence="4" id="KW-1185">Reference proteome</keyword>
<sequence>MIRLGQYQLNICFMLFIGLSLPLNVLASKVAGKTIIAKGEVSAIQTKTTTKRKLKRRSAIFDIDLVKTANKSKTQFRMLDGGMISLKENSELFIAKYEFDVKEQKGSVAMELLKGGLRSVTGAIKSEKGNYKLSTPIGSIGIRGTHYEIEIINGEVLVAVWDGAVDIDIDVGALAQQVSLGEGENFSYAKIDAVGEVTELLLPPENFNEGHSSDPKSESEETLAVQGDESKNQEEQTQIEAEGSEVAIEQEEPETIVDEDIEIVETPTTQESDWVPEPAIEELELIVEPFQDEVETLIPPNNLADLILEKTGSFTYDNISEIAVSSTLGQVSDFQASMTINFDSGTIPTGNLSFTDNGGEWFAAFNGIINIDAFEINVNFASHGNNKAGGDIEAFFINDLNHTLTNFNLFEIENRQITSNGSFRSSIKNVIMK</sequence>
<dbReference type="Gene3D" id="2.60.120.1440">
    <property type="match status" value="1"/>
</dbReference>
<dbReference type="PANTHER" id="PTHR38731:SF1">
    <property type="entry name" value="FECR PROTEIN DOMAIN-CONTAINING PROTEIN"/>
    <property type="match status" value="1"/>
</dbReference>
<evidence type="ECO:0000256" key="1">
    <source>
        <dbReference type="SAM" id="MobiDB-lite"/>
    </source>
</evidence>
<feature type="region of interest" description="Disordered" evidence="1">
    <location>
        <begin position="204"/>
        <end position="255"/>
    </location>
</feature>
<gene>
    <name evidence="3" type="ORF">SAMN02745724_02139</name>
</gene>
<dbReference type="Pfam" id="PF04773">
    <property type="entry name" value="FecR"/>
    <property type="match status" value="1"/>
</dbReference>
<dbReference type="EMBL" id="FOLO01000013">
    <property type="protein sequence ID" value="SFC62407.1"/>
    <property type="molecule type" value="Genomic_DNA"/>
</dbReference>
<dbReference type="Proteomes" id="UP000198862">
    <property type="component" value="Unassembled WGS sequence"/>
</dbReference>
<dbReference type="STRING" id="1123010.SAMN02745724_02139"/>
<proteinExistence type="predicted"/>
<dbReference type="PANTHER" id="PTHR38731">
    <property type="entry name" value="LIPL45-RELATED LIPOPROTEIN-RELATED"/>
    <property type="match status" value="1"/>
</dbReference>
<reference evidence="3 4" key="1">
    <citation type="submission" date="2016-10" db="EMBL/GenBank/DDBJ databases">
        <authorList>
            <person name="de Groot N.N."/>
        </authorList>
    </citation>
    <scope>NUCLEOTIDE SEQUENCE [LARGE SCALE GENOMIC DNA]</scope>
    <source>
        <strain evidence="3 4">DSM 6059</strain>
    </source>
</reference>
<evidence type="ECO:0000313" key="3">
    <source>
        <dbReference type="EMBL" id="SFC62407.1"/>
    </source>
</evidence>
<evidence type="ECO:0000313" key="4">
    <source>
        <dbReference type="Proteomes" id="UP000198862"/>
    </source>
</evidence>
<organism evidence="3 4">
    <name type="scientific">Pseudoalteromonas denitrificans DSM 6059</name>
    <dbReference type="NCBI Taxonomy" id="1123010"/>
    <lineage>
        <taxon>Bacteria</taxon>
        <taxon>Pseudomonadati</taxon>
        <taxon>Pseudomonadota</taxon>
        <taxon>Gammaproteobacteria</taxon>
        <taxon>Alteromonadales</taxon>
        <taxon>Pseudoalteromonadaceae</taxon>
        <taxon>Pseudoalteromonas</taxon>
    </lineage>
</organism>
<evidence type="ECO:0000259" key="2">
    <source>
        <dbReference type="Pfam" id="PF04773"/>
    </source>
</evidence>
<dbReference type="AlphaFoldDB" id="A0A1I1KNQ9"/>
<dbReference type="RefSeq" id="WP_091983493.1">
    <property type="nucleotide sequence ID" value="NZ_FOLO01000013.1"/>
</dbReference>
<protein>
    <submittedName>
        <fullName evidence="3">FecR family protein</fullName>
    </submittedName>
</protein>
<feature type="domain" description="FecR protein" evidence="2">
    <location>
        <begin position="65"/>
        <end position="165"/>
    </location>
</feature>
<accession>A0A1I1KNQ9</accession>